<name>T1IBP9_RHOPR</name>
<protein>
    <submittedName>
        <fullName evidence="1">Uncharacterized protein</fullName>
    </submittedName>
</protein>
<reference evidence="1" key="1">
    <citation type="submission" date="2015-05" db="UniProtKB">
        <authorList>
            <consortium name="EnsemblMetazoa"/>
        </authorList>
    </citation>
    <scope>IDENTIFICATION</scope>
</reference>
<proteinExistence type="predicted"/>
<organism evidence="1 2">
    <name type="scientific">Rhodnius prolixus</name>
    <name type="common">Triatomid bug</name>
    <dbReference type="NCBI Taxonomy" id="13249"/>
    <lineage>
        <taxon>Eukaryota</taxon>
        <taxon>Metazoa</taxon>
        <taxon>Ecdysozoa</taxon>
        <taxon>Arthropoda</taxon>
        <taxon>Hexapoda</taxon>
        <taxon>Insecta</taxon>
        <taxon>Pterygota</taxon>
        <taxon>Neoptera</taxon>
        <taxon>Paraneoptera</taxon>
        <taxon>Hemiptera</taxon>
        <taxon>Heteroptera</taxon>
        <taxon>Panheteroptera</taxon>
        <taxon>Cimicomorpha</taxon>
        <taxon>Reduviidae</taxon>
        <taxon>Triatominae</taxon>
        <taxon>Rhodnius</taxon>
    </lineage>
</organism>
<dbReference type="EMBL" id="ACPB03004975">
    <property type="status" value="NOT_ANNOTATED_CDS"/>
    <property type="molecule type" value="Genomic_DNA"/>
</dbReference>
<dbReference type="InParanoid" id="T1IBP9"/>
<keyword evidence="2" id="KW-1185">Reference proteome</keyword>
<accession>T1IBP9</accession>
<sequence length="95" mass="10702">MSDSFFGFDASLDCDALDDGLLSEEDEEDYDALNDETFGESVITGDWEEDHEKLVEITEQSRHGLINEVGLIMTTAFKKFLSYMILKLKNATLPS</sequence>
<dbReference type="STRING" id="13249.T1IBP9"/>
<evidence type="ECO:0000313" key="2">
    <source>
        <dbReference type="Proteomes" id="UP000015103"/>
    </source>
</evidence>
<dbReference type="EnsemblMetazoa" id="RPRC013719-RA">
    <property type="protein sequence ID" value="RPRC013719-PA"/>
    <property type="gene ID" value="RPRC013719"/>
</dbReference>
<dbReference type="VEuPathDB" id="VectorBase:RPRC013719"/>
<dbReference type="Proteomes" id="UP000015103">
    <property type="component" value="Unassembled WGS sequence"/>
</dbReference>
<evidence type="ECO:0000313" key="1">
    <source>
        <dbReference type="EnsemblMetazoa" id="RPRC013719-PA"/>
    </source>
</evidence>
<dbReference type="HOGENOM" id="CLU_2375404_0_0_1"/>
<dbReference type="AlphaFoldDB" id="T1IBP9"/>
<dbReference type="eggNOG" id="KOG4592">
    <property type="taxonomic scope" value="Eukaryota"/>
</dbReference>